<feature type="region of interest" description="Disordered" evidence="3">
    <location>
        <begin position="322"/>
        <end position="348"/>
    </location>
</feature>
<organism evidence="5 6">
    <name type="scientific">Aldrovandia affinis</name>
    <dbReference type="NCBI Taxonomy" id="143900"/>
    <lineage>
        <taxon>Eukaryota</taxon>
        <taxon>Metazoa</taxon>
        <taxon>Chordata</taxon>
        <taxon>Craniata</taxon>
        <taxon>Vertebrata</taxon>
        <taxon>Euteleostomi</taxon>
        <taxon>Actinopterygii</taxon>
        <taxon>Neopterygii</taxon>
        <taxon>Teleostei</taxon>
        <taxon>Notacanthiformes</taxon>
        <taxon>Halosauridae</taxon>
        <taxon>Aldrovandia</taxon>
    </lineage>
</organism>
<feature type="compositionally biased region" description="Basic residues" evidence="3">
    <location>
        <begin position="322"/>
        <end position="334"/>
    </location>
</feature>
<proteinExistence type="predicted"/>
<comment type="caution">
    <text evidence="5">The sequence shown here is derived from an EMBL/GenBank/DDBJ whole genome shotgun (WGS) entry which is preliminary data.</text>
</comment>
<sequence length="363" mass="41284">MQDNVKDLCDMQKEPNDRKAPLCIDLGQPCGVALLQLAFRCPRCGEHQRFRSLASLRPHLDYSHLYHTVDDLSPVSSCDTGDALLNHKKPRDAGCTGNGGSSPVKKPEPVDSMGRREGFKSKATADPSHPQGPAACREATGKRRPEENLRVVDSPVERRLQEVSMELLQKEAELLHVHAHSRHLVLAKQEVLERERTLCRQVDTAVMVIGSLREHLQESERELERKKREVITIHNFLEVAAQQEMCGKVRLRHFIENLLRRIALAEMLLEYYQSGSGQPNCRNHTTFHEYENGYYGSTESWSSGGPYASAVYPETRGLSAQKVRRLSKSAKERRRSWESSSHSDQVRETWELCRTSEGYEDSK</sequence>
<feature type="domain" description="FBX41/ZN365 C2H2-type zinc finger" evidence="4">
    <location>
        <begin position="37"/>
        <end position="66"/>
    </location>
</feature>
<dbReference type="PANTHER" id="PTHR15739:SF2">
    <property type="entry name" value="PROTEIN ZNF365"/>
    <property type="match status" value="1"/>
</dbReference>
<gene>
    <name evidence="5" type="ORF">AAFF_G00025410</name>
</gene>
<protein>
    <recommendedName>
        <fullName evidence="4">FBX41/ZN365 C2H2-type zinc finger domain-containing protein</fullName>
    </recommendedName>
</protein>
<evidence type="ECO:0000313" key="5">
    <source>
        <dbReference type="EMBL" id="KAJ8396009.1"/>
    </source>
</evidence>
<evidence type="ECO:0000256" key="2">
    <source>
        <dbReference type="ARBA" id="ARBA00023054"/>
    </source>
</evidence>
<evidence type="ECO:0000259" key="4">
    <source>
        <dbReference type="Pfam" id="PF23165"/>
    </source>
</evidence>
<keyword evidence="6" id="KW-1185">Reference proteome</keyword>
<evidence type="ECO:0000313" key="6">
    <source>
        <dbReference type="Proteomes" id="UP001221898"/>
    </source>
</evidence>
<feature type="compositionally biased region" description="Basic and acidic residues" evidence="3">
    <location>
        <begin position="139"/>
        <end position="149"/>
    </location>
</feature>
<feature type="region of interest" description="Disordered" evidence="3">
    <location>
        <begin position="86"/>
        <end position="149"/>
    </location>
</feature>
<keyword evidence="2" id="KW-0175">Coiled coil</keyword>
<feature type="compositionally biased region" description="Basic and acidic residues" evidence="3">
    <location>
        <begin position="105"/>
        <end position="120"/>
    </location>
</feature>
<dbReference type="EMBL" id="JAINUG010000110">
    <property type="protein sequence ID" value="KAJ8396009.1"/>
    <property type="molecule type" value="Genomic_DNA"/>
</dbReference>
<accession>A0AAD7S4Z3</accession>
<dbReference type="Proteomes" id="UP001221898">
    <property type="component" value="Unassembled WGS sequence"/>
</dbReference>
<dbReference type="InterPro" id="IPR057038">
    <property type="entry name" value="FBX41/ZN365_Znf-C2H2"/>
</dbReference>
<keyword evidence="1" id="KW-0597">Phosphoprotein</keyword>
<name>A0AAD7S4Z3_9TELE</name>
<dbReference type="PANTHER" id="PTHR15739">
    <property type="entry name" value="ZINC FINGER PROTEIN"/>
    <property type="match status" value="1"/>
</dbReference>
<reference evidence="5" key="1">
    <citation type="journal article" date="2023" name="Science">
        <title>Genome structures resolve the early diversification of teleost fishes.</title>
        <authorList>
            <person name="Parey E."/>
            <person name="Louis A."/>
            <person name="Montfort J."/>
            <person name="Bouchez O."/>
            <person name="Roques C."/>
            <person name="Iampietro C."/>
            <person name="Lluch J."/>
            <person name="Castinel A."/>
            <person name="Donnadieu C."/>
            <person name="Desvignes T."/>
            <person name="Floi Bucao C."/>
            <person name="Jouanno E."/>
            <person name="Wen M."/>
            <person name="Mejri S."/>
            <person name="Dirks R."/>
            <person name="Jansen H."/>
            <person name="Henkel C."/>
            <person name="Chen W.J."/>
            <person name="Zahm M."/>
            <person name="Cabau C."/>
            <person name="Klopp C."/>
            <person name="Thompson A.W."/>
            <person name="Robinson-Rechavi M."/>
            <person name="Braasch I."/>
            <person name="Lecointre G."/>
            <person name="Bobe J."/>
            <person name="Postlethwait J.H."/>
            <person name="Berthelot C."/>
            <person name="Roest Crollius H."/>
            <person name="Guiguen Y."/>
        </authorList>
    </citation>
    <scope>NUCLEOTIDE SEQUENCE</scope>
    <source>
        <strain evidence="5">NC1722</strain>
    </source>
</reference>
<evidence type="ECO:0000256" key="1">
    <source>
        <dbReference type="ARBA" id="ARBA00022553"/>
    </source>
</evidence>
<dbReference type="AlphaFoldDB" id="A0AAD7S4Z3"/>
<dbReference type="Pfam" id="PF23165">
    <property type="entry name" value="zf-C2H2_FBX41"/>
    <property type="match status" value="1"/>
</dbReference>
<evidence type="ECO:0000256" key="3">
    <source>
        <dbReference type="SAM" id="MobiDB-lite"/>
    </source>
</evidence>
<dbReference type="InterPro" id="IPR052283">
    <property type="entry name" value="GenomicStab_NeuMorph_Reg"/>
</dbReference>